<comment type="caution">
    <text evidence="2">The sequence shown here is derived from an EMBL/GenBank/DDBJ whole genome shotgun (WGS) entry which is preliminary data.</text>
</comment>
<protein>
    <recommendedName>
        <fullName evidence="1">DUF4183 domain-containing protein</fullName>
    </recommendedName>
</protein>
<accession>A0A919YNU1</accession>
<dbReference type="AlphaFoldDB" id="A0A919YNU1"/>
<dbReference type="EMBL" id="BOSE01000004">
    <property type="protein sequence ID" value="GIP16920.1"/>
    <property type="molecule type" value="Genomic_DNA"/>
</dbReference>
<dbReference type="InterPro" id="IPR025237">
    <property type="entry name" value="DUF4183"/>
</dbReference>
<name>A0A919YNU1_9BACL</name>
<gene>
    <name evidence="2" type="ORF">J40TS1_25620</name>
</gene>
<organism evidence="2 3">
    <name type="scientific">Paenibacillus montaniterrae</name>
    <dbReference type="NCBI Taxonomy" id="429341"/>
    <lineage>
        <taxon>Bacteria</taxon>
        <taxon>Bacillati</taxon>
        <taxon>Bacillota</taxon>
        <taxon>Bacilli</taxon>
        <taxon>Bacillales</taxon>
        <taxon>Paenibacillaceae</taxon>
        <taxon>Paenibacillus</taxon>
    </lineage>
</organism>
<feature type="domain" description="DUF4183" evidence="1">
    <location>
        <begin position="34"/>
        <end position="114"/>
    </location>
</feature>
<reference evidence="2" key="1">
    <citation type="submission" date="2021-03" db="EMBL/GenBank/DDBJ databases">
        <title>Antimicrobial resistance genes in bacteria isolated from Japanese honey, and their potential for conferring macrolide and lincosamide resistance in the American foulbrood pathogen Paenibacillus larvae.</title>
        <authorList>
            <person name="Okamoto M."/>
            <person name="Kumagai M."/>
            <person name="Kanamori H."/>
            <person name="Takamatsu D."/>
        </authorList>
    </citation>
    <scope>NUCLEOTIDE SEQUENCE</scope>
    <source>
        <strain evidence="2">J40TS1</strain>
    </source>
</reference>
<evidence type="ECO:0000259" key="1">
    <source>
        <dbReference type="Pfam" id="PF13799"/>
    </source>
</evidence>
<evidence type="ECO:0000313" key="3">
    <source>
        <dbReference type="Proteomes" id="UP000683139"/>
    </source>
</evidence>
<dbReference type="Proteomes" id="UP000683139">
    <property type="component" value="Unassembled WGS sequence"/>
</dbReference>
<sequence length="127" mass="13261">MALQLMKLQITASSTIETAPQQQRYFYVTTADTAAGGTLSIDAASFFDDAGQAVVTLPDLAVNNSIYNVYINGIIQMDGISTYTPGATAVGSLAINVPTGGEPIISNSPIVLEIINFDPSSTVTLNT</sequence>
<dbReference type="Pfam" id="PF13799">
    <property type="entry name" value="DUF4183"/>
    <property type="match status" value="1"/>
</dbReference>
<proteinExistence type="predicted"/>
<keyword evidence="3" id="KW-1185">Reference proteome</keyword>
<dbReference type="RefSeq" id="WP_213515619.1">
    <property type="nucleotide sequence ID" value="NZ_BOSE01000004.1"/>
</dbReference>
<evidence type="ECO:0000313" key="2">
    <source>
        <dbReference type="EMBL" id="GIP16920.1"/>
    </source>
</evidence>